<dbReference type="InterPro" id="IPR012910">
    <property type="entry name" value="Plug_dom"/>
</dbReference>
<evidence type="ECO:0000256" key="3">
    <source>
        <dbReference type="ARBA" id="ARBA00022448"/>
    </source>
</evidence>
<protein>
    <submittedName>
        <fullName evidence="19">Ferrichrome-iron receptor</fullName>
    </submittedName>
</protein>
<keyword evidence="13 14" id="KW-0998">Cell outer membrane</keyword>
<comment type="similarity">
    <text evidence="2 14 15">Belongs to the TonB-dependent receptor family.</text>
</comment>
<sequence length="699" mass="78405">MLLKSTFNISLLTLSLISSWCLADEKKVSNDLETIEIYSKSYRSTGTKSGLTPIESPMSFEVYDNKLLQLRQVDSVNEALRYVPGVTPESRGVATLFDQYSIRGFESYRNYYDGLLLQYNLAYNLAPQVDAFATENVEVLKGPTSVLYGSAPPGGMVNQTAKMPQQISQHLVRARLGINNLAELALDSTGMLTEQVNYRFIALGRRRDGQQKTTEEQRTIIAPSVTFEISEKTSLNLNVYYQDDPNMLPSSSLPGQGTVYAASYGKLDADAYAGDKNWTMFEREVTMLGFKLNHEFNDNSSFLQNFRYTLGDSTLRNTYGKGLADGDKIYKRSAYQTIEDIEGFVVDNQYGTHISTGKFNHNLLVGFEYQTLDSTFNYSDTFGNNTPAIDLSQPDYTLFNIDQLPLDTYQQFSRLAQQQRGFYLQDELSQDQFTAIIGLRYDDFTSVSEDDESGDISETHINQNELSIRLAAIYTLDNGIAPYLSYSESFEPTAGKDSITGKAFKPTTASQIEAGVKYQNDAATTRITAAIFDLKKKNMITSTPDFMKKTQSGAVQSKGIELSIFQQVNDYIDITANMTKLDISVTENPNDPSLIGKTPIWVAQQQASLWLNYYFSQNFELNGGLRYVGESQLDKHNTDVIPGYTLLDFAASYDFSDQYRLGLAVSNLTDKRYVGSCVDVRRCWMGAERSIELTLNASF</sequence>
<dbReference type="Pfam" id="PF07715">
    <property type="entry name" value="Plug"/>
    <property type="match status" value="1"/>
</dbReference>
<evidence type="ECO:0000256" key="15">
    <source>
        <dbReference type="RuleBase" id="RU003357"/>
    </source>
</evidence>
<feature type="signal peptide" evidence="16">
    <location>
        <begin position="1"/>
        <end position="23"/>
    </location>
</feature>
<evidence type="ECO:0000256" key="11">
    <source>
        <dbReference type="ARBA" id="ARBA00023136"/>
    </source>
</evidence>
<dbReference type="GO" id="GO:0015891">
    <property type="term" value="P:siderophore transport"/>
    <property type="evidence" value="ECO:0007669"/>
    <property type="project" value="InterPro"/>
</dbReference>
<proteinExistence type="inferred from homology"/>
<evidence type="ECO:0000256" key="16">
    <source>
        <dbReference type="SAM" id="SignalP"/>
    </source>
</evidence>
<dbReference type="HOGENOM" id="CLU_008287_9_0_6"/>
<keyword evidence="3 14" id="KW-0813">Transport</keyword>
<dbReference type="Gene3D" id="2.170.130.10">
    <property type="entry name" value="TonB-dependent receptor, plug domain"/>
    <property type="match status" value="1"/>
</dbReference>
<keyword evidence="8" id="KW-0408">Iron</keyword>
<dbReference type="InterPro" id="IPR036942">
    <property type="entry name" value="Beta-barrel_TonB_sf"/>
</dbReference>
<keyword evidence="20" id="KW-1185">Reference proteome</keyword>
<evidence type="ECO:0000256" key="13">
    <source>
        <dbReference type="ARBA" id="ARBA00023237"/>
    </source>
</evidence>
<organism evidence="19 20">
    <name type="scientific">Pseudoalteromonas tunicata D2</name>
    <dbReference type="NCBI Taxonomy" id="87626"/>
    <lineage>
        <taxon>Bacteria</taxon>
        <taxon>Pseudomonadati</taxon>
        <taxon>Pseudomonadota</taxon>
        <taxon>Gammaproteobacteria</taxon>
        <taxon>Alteromonadales</taxon>
        <taxon>Pseudoalteromonadaceae</taxon>
        <taxon>Pseudoalteromonas</taxon>
    </lineage>
</organism>
<dbReference type="GO" id="GO:0015344">
    <property type="term" value="F:siderophore uptake transmembrane transporter activity"/>
    <property type="evidence" value="ECO:0007669"/>
    <property type="project" value="TreeGrafter"/>
</dbReference>
<feature type="domain" description="TonB-dependent receptor plug" evidence="18">
    <location>
        <begin position="54"/>
        <end position="155"/>
    </location>
</feature>
<evidence type="ECO:0000313" key="19">
    <source>
        <dbReference type="EMBL" id="EAR27088.1"/>
    </source>
</evidence>
<keyword evidence="5" id="KW-0410">Iron transport</keyword>
<keyword evidence="9" id="KW-0406">Ion transport</keyword>
<keyword evidence="4 14" id="KW-1134">Transmembrane beta strand</keyword>
<dbReference type="InterPro" id="IPR037066">
    <property type="entry name" value="Plug_dom_sf"/>
</dbReference>
<dbReference type="NCBIfam" id="TIGR01783">
    <property type="entry name" value="TonB-siderophor"/>
    <property type="match status" value="1"/>
</dbReference>
<dbReference type="GO" id="GO:0038023">
    <property type="term" value="F:signaling receptor activity"/>
    <property type="evidence" value="ECO:0007669"/>
    <property type="project" value="InterPro"/>
</dbReference>
<dbReference type="GO" id="GO:0009279">
    <property type="term" value="C:cell outer membrane"/>
    <property type="evidence" value="ECO:0007669"/>
    <property type="project" value="UniProtKB-SubCell"/>
</dbReference>
<evidence type="ECO:0000259" key="18">
    <source>
        <dbReference type="Pfam" id="PF07715"/>
    </source>
</evidence>
<accession>A4CDP6</accession>
<dbReference type="OrthoDB" id="127311at2"/>
<keyword evidence="10 15" id="KW-0798">TonB box</keyword>
<dbReference type="Gene3D" id="2.40.170.20">
    <property type="entry name" value="TonB-dependent receptor, beta-barrel domain"/>
    <property type="match status" value="1"/>
</dbReference>
<evidence type="ECO:0000256" key="1">
    <source>
        <dbReference type="ARBA" id="ARBA00004571"/>
    </source>
</evidence>
<feature type="chain" id="PRO_5002666198" evidence="16">
    <location>
        <begin position="24"/>
        <end position="699"/>
    </location>
</feature>
<evidence type="ECO:0000256" key="14">
    <source>
        <dbReference type="PROSITE-ProRule" id="PRU01360"/>
    </source>
</evidence>
<keyword evidence="12 19" id="KW-0675">Receptor</keyword>
<keyword evidence="11 14" id="KW-0472">Membrane</keyword>
<evidence type="ECO:0000256" key="9">
    <source>
        <dbReference type="ARBA" id="ARBA00023065"/>
    </source>
</evidence>
<keyword evidence="6 14" id="KW-0812">Transmembrane</keyword>
<evidence type="ECO:0000256" key="2">
    <source>
        <dbReference type="ARBA" id="ARBA00009810"/>
    </source>
</evidence>
<evidence type="ECO:0000256" key="6">
    <source>
        <dbReference type="ARBA" id="ARBA00022692"/>
    </source>
</evidence>
<dbReference type="EMBL" id="AAOH01000007">
    <property type="protein sequence ID" value="EAR27088.1"/>
    <property type="molecule type" value="Genomic_DNA"/>
</dbReference>
<comment type="subcellular location">
    <subcellularLocation>
        <location evidence="1 14">Cell outer membrane</location>
        <topology evidence="1 14">Multi-pass membrane protein</topology>
    </subcellularLocation>
</comment>
<evidence type="ECO:0000256" key="8">
    <source>
        <dbReference type="ARBA" id="ARBA00023004"/>
    </source>
</evidence>
<keyword evidence="7 16" id="KW-0732">Signal</keyword>
<dbReference type="Pfam" id="PF00593">
    <property type="entry name" value="TonB_dep_Rec_b-barrel"/>
    <property type="match status" value="1"/>
</dbReference>
<evidence type="ECO:0000256" key="12">
    <source>
        <dbReference type="ARBA" id="ARBA00023170"/>
    </source>
</evidence>
<dbReference type="InterPro" id="IPR000531">
    <property type="entry name" value="Beta-barrel_TonB"/>
</dbReference>
<evidence type="ECO:0000256" key="4">
    <source>
        <dbReference type="ARBA" id="ARBA00022452"/>
    </source>
</evidence>
<dbReference type="eggNOG" id="COG4773">
    <property type="taxonomic scope" value="Bacteria"/>
</dbReference>
<evidence type="ECO:0000313" key="20">
    <source>
        <dbReference type="Proteomes" id="UP000006201"/>
    </source>
</evidence>
<dbReference type="Proteomes" id="UP000006201">
    <property type="component" value="Unassembled WGS sequence"/>
</dbReference>
<dbReference type="PANTHER" id="PTHR32552:SF68">
    <property type="entry name" value="FERRICHROME OUTER MEMBRANE TRANSPORTER_PHAGE RECEPTOR"/>
    <property type="match status" value="1"/>
</dbReference>
<dbReference type="InterPro" id="IPR010105">
    <property type="entry name" value="TonB_sidphr_rcpt"/>
</dbReference>
<dbReference type="PANTHER" id="PTHR32552">
    <property type="entry name" value="FERRICHROME IRON RECEPTOR-RELATED"/>
    <property type="match status" value="1"/>
</dbReference>
<evidence type="ECO:0000259" key="17">
    <source>
        <dbReference type="Pfam" id="PF00593"/>
    </source>
</evidence>
<dbReference type="CDD" id="cd01347">
    <property type="entry name" value="ligand_gated_channel"/>
    <property type="match status" value="1"/>
</dbReference>
<feature type="domain" description="TonB-dependent receptor-like beta-barrel" evidence="17">
    <location>
        <begin position="229"/>
        <end position="668"/>
    </location>
</feature>
<dbReference type="AlphaFoldDB" id="A4CDP6"/>
<evidence type="ECO:0000256" key="5">
    <source>
        <dbReference type="ARBA" id="ARBA00022496"/>
    </source>
</evidence>
<evidence type="ECO:0000256" key="7">
    <source>
        <dbReference type="ARBA" id="ARBA00022729"/>
    </source>
</evidence>
<dbReference type="RefSeq" id="WP_009838951.1">
    <property type="nucleotide sequence ID" value="NZ_AAOH01000007.1"/>
</dbReference>
<reference evidence="19 20" key="1">
    <citation type="submission" date="2006-02" db="EMBL/GenBank/DDBJ databases">
        <authorList>
            <person name="Moran M.A."/>
            <person name="Kjelleberg S."/>
            <person name="Egan S."/>
            <person name="Saunders N."/>
            <person name="Thomas T."/>
            <person name="Ferriera S."/>
            <person name="Johnson J."/>
            <person name="Kravitz S."/>
            <person name="Halpern A."/>
            <person name="Remington K."/>
            <person name="Beeson K."/>
            <person name="Tran B."/>
            <person name="Rogers Y.-H."/>
            <person name="Friedman R."/>
            <person name="Venter J.C."/>
        </authorList>
    </citation>
    <scope>NUCLEOTIDE SEQUENCE [LARGE SCALE GENOMIC DNA]</scope>
    <source>
        <strain evidence="19 20">D2</strain>
    </source>
</reference>
<name>A4CDP6_9GAMM</name>
<comment type="caution">
    <text evidence="19">The sequence shown here is derived from an EMBL/GenBank/DDBJ whole genome shotgun (WGS) entry which is preliminary data.</text>
</comment>
<dbReference type="PROSITE" id="PS52016">
    <property type="entry name" value="TONB_DEPENDENT_REC_3"/>
    <property type="match status" value="1"/>
</dbReference>
<dbReference type="STRING" id="87626.PTD2_05440"/>
<gene>
    <name evidence="19" type="ORF">PTD2_05440</name>
</gene>
<evidence type="ECO:0000256" key="10">
    <source>
        <dbReference type="ARBA" id="ARBA00023077"/>
    </source>
</evidence>
<dbReference type="InterPro" id="IPR039426">
    <property type="entry name" value="TonB-dep_rcpt-like"/>
</dbReference>
<dbReference type="SUPFAM" id="SSF56935">
    <property type="entry name" value="Porins"/>
    <property type="match status" value="1"/>
</dbReference>